<dbReference type="RefSeq" id="XP_033778878.1">
    <property type="nucleotide sequence ID" value="XM_033922987.1"/>
</dbReference>
<feature type="compositionally biased region" description="Polar residues" evidence="1">
    <location>
        <begin position="102"/>
        <end position="131"/>
    </location>
</feature>
<accession>A0A6P8PVQ6</accession>
<keyword evidence="2" id="KW-1133">Transmembrane helix</keyword>
<evidence type="ECO:0000313" key="4">
    <source>
        <dbReference type="RefSeq" id="XP_033778873.1"/>
    </source>
</evidence>
<dbReference type="AlphaFoldDB" id="A0A6P8PVQ6"/>
<proteinExistence type="predicted"/>
<evidence type="ECO:0000313" key="8">
    <source>
        <dbReference type="RefSeq" id="XP_033778877.1"/>
    </source>
</evidence>
<dbReference type="PANTHER" id="PTHR34179:SF1">
    <property type="entry name" value="TUMOR PROTEIN P53-INDUCIBLE PROTEIN 13"/>
    <property type="match status" value="1"/>
</dbReference>
<dbReference type="RefSeq" id="XP_033778883.1">
    <property type="nucleotide sequence ID" value="XM_033922992.1"/>
</dbReference>
<dbReference type="KEGG" id="gsh:117349467"/>
<gene>
    <name evidence="4 5 6 7 8 9 10 11 12" type="primary">TP53I13</name>
</gene>
<dbReference type="Proteomes" id="UP000515159">
    <property type="component" value="Chromosome 15"/>
</dbReference>
<dbReference type="RefSeq" id="XP_033778879.1">
    <property type="nucleotide sequence ID" value="XM_033922988.1"/>
</dbReference>
<reference evidence="4 5" key="1">
    <citation type="submission" date="2025-04" db="UniProtKB">
        <authorList>
            <consortium name="RefSeq"/>
        </authorList>
    </citation>
    <scope>IDENTIFICATION</scope>
</reference>
<keyword evidence="3" id="KW-1185">Reference proteome</keyword>
<organism evidence="3 9">
    <name type="scientific">Geotrypetes seraphini</name>
    <name type="common">Gaboon caecilian</name>
    <name type="synonym">Caecilia seraphini</name>
    <dbReference type="NCBI Taxonomy" id="260995"/>
    <lineage>
        <taxon>Eukaryota</taxon>
        <taxon>Metazoa</taxon>
        <taxon>Chordata</taxon>
        <taxon>Craniata</taxon>
        <taxon>Vertebrata</taxon>
        <taxon>Euteleostomi</taxon>
        <taxon>Amphibia</taxon>
        <taxon>Gymnophiona</taxon>
        <taxon>Geotrypetes</taxon>
    </lineage>
</organism>
<feature type="compositionally biased region" description="Basic residues" evidence="1">
    <location>
        <begin position="247"/>
        <end position="256"/>
    </location>
</feature>
<feature type="region of interest" description="Disordered" evidence="1">
    <location>
        <begin position="15"/>
        <end position="162"/>
    </location>
</feature>
<evidence type="ECO:0000313" key="10">
    <source>
        <dbReference type="RefSeq" id="XP_033778879.1"/>
    </source>
</evidence>
<dbReference type="RefSeq" id="XP_033778877.1">
    <property type="nucleotide sequence ID" value="XM_033922986.1"/>
</dbReference>
<keyword evidence="2" id="KW-0472">Membrane</keyword>
<keyword evidence="2" id="KW-0812">Transmembrane</keyword>
<evidence type="ECO:0000313" key="9">
    <source>
        <dbReference type="RefSeq" id="XP_033778878.1"/>
    </source>
</evidence>
<evidence type="ECO:0000313" key="11">
    <source>
        <dbReference type="RefSeq" id="XP_033778880.1"/>
    </source>
</evidence>
<dbReference type="RefSeq" id="XP_033778876.1">
    <property type="nucleotide sequence ID" value="XM_033922985.1"/>
</dbReference>
<dbReference type="GO" id="GO:0005737">
    <property type="term" value="C:cytoplasm"/>
    <property type="evidence" value="ECO:0007669"/>
    <property type="project" value="TreeGrafter"/>
</dbReference>
<dbReference type="RefSeq" id="XP_033778874.1">
    <property type="nucleotide sequence ID" value="XM_033922983.1"/>
</dbReference>
<feature type="compositionally biased region" description="Basic and acidic residues" evidence="1">
    <location>
        <begin position="83"/>
        <end position="98"/>
    </location>
</feature>
<evidence type="ECO:0000313" key="3">
    <source>
        <dbReference type="Proteomes" id="UP000515159"/>
    </source>
</evidence>
<evidence type="ECO:0000313" key="5">
    <source>
        <dbReference type="RefSeq" id="XP_033778874.1"/>
    </source>
</evidence>
<protein>
    <submittedName>
        <fullName evidence="4 5">Tumor protein p53-inducible protein 13</fullName>
    </submittedName>
</protein>
<dbReference type="RefSeq" id="XP_033778875.1">
    <property type="nucleotide sequence ID" value="XM_033922984.1"/>
</dbReference>
<evidence type="ECO:0000256" key="1">
    <source>
        <dbReference type="SAM" id="MobiDB-lite"/>
    </source>
</evidence>
<evidence type="ECO:0000313" key="7">
    <source>
        <dbReference type="RefSeq" id="XP_033778876.1"/>
    </source>
</evidence>
<sequence>MRALRQVQAADYLRPTGGTKAMEKGSLRYLVRSERLPKEHRQDKNTTIAPRPSQAIERESTRNAVPSVLHHSTSSRNISEDEVLGRKENSSVRWEKQPNEVAASTASTPRRPHPTNSSASTPGFQRESAGSSVKGGCSCPGSSGHEQAPLSHQLASHQKGAMANGRQGLLQRSPNSHIPTPRTEEATWAAAALIFLFVLLTLAVLYTRLYRHFRRSRSLYWDLWRDAAGQETVSSVIKGRLLSRKNRRKRWQKHRQPPLLLQEGDSESSA</sequence>
<dbReference type="RefSeq" id="XP_033778873.1">
    <property type="nucleotide sequence ID" value="XM_033922982.1"/>
</dbReference>
<evidence type="ECO:0000256" key="2">
    <source>
        <dbReference type="SAM" id="Phobius"/>
    </source>
</evidence>
<dbReference type="OrthoDB" id="5960270at2759"/>
<evidence type="ECO:0000313" key="12">
    <source>
        <dbReference type="RefSeq" id="XP_033778883.1"/>
    </source>
</evidence>
<dbReference type="CTD" id="90313"/>
<name>A0A6P8PVQ6_GEOSA</name>
<feature type="region of interest" description="Disordered" evidence="1">
    <location>
        <begin position="247"/>
        <end position="270"/>
    </location>
</feature>
<feature type="compositionally biased region" description="Basic and acidic residues" evidence="1">
    <location>
        <begin position="21"/>
        <end position="44"/>
    </location>
</feature>
<feature type="transmembrane region" description="Helical" evidence="2">
    <location>
        <begin position="186"/>
        <end position="207"/>
    </location>
</feature>
<dbReference type="RefSeq" id="XP_033778880.1">
    <property type="nucleotide sequence ID" value="XM_033922989.1"/>
</dbReference>
<dbReference type="PANTHER" id="PTHR34179">
    <property type="entry name" value="TUMOR PROTEIN P53-INDUCIBLE PROTEIN 13"/>
    <property type="match status" value="1"/>
</dbReference>
<evidence type="ECO:0000313" key="6">
    <source>
        <dbReference type="RefSeq" id="XP_033778875.1"/>
    </source>
</evidence>
<dbReference type="GeneID" id="117349467"/>